<dbReference type="RefSeq" id="WP_157682871.1">
    <property type="nucleotide sequence ID" value="NZ_LT629757.1"/>
</dbReference>
<feature type="transmembrane region" description="Helical" evidence="6">
    <location>
        <begin position="258"/>
        <end position="282"/>
    </location>
</feature>
<dbReference type="InterPro" id="IPR051328">
    <property type="entry name" value="T7SS_ABC-Transporter"/>
</dbReference>
<dbReference type="Proteomes" id="UP000198859">
    <property type="component" value="Chromosome I"/>
</dbReference>
<evidence type="ECO:0000256" key="3">
    <source>
        <dbReference type="ARBA" id="ARBA00022989"/>
    </source>
</evidence>
<dbReference type="GO" id="GO:0016020">
    <property type="term" value="C:membrane"/>
    <property type="evidence" value="ECO:0007669"/>
    <property type="project" value="UniProtKB-SubCell"/>
</dbReference>
<evidence type="ECO:0000313" key="9">
    <source>
        <dbReference type="Proteomes" id="UP000198859"/>
    </source>
</evidence>
<dbReference type="PANTHER" id="PTHR43077:SF10">
    <property type="entry name" value="TRANSPORT PERMEASE PROTEIN"/>
    <property type="match status" value="1"/>
</dbReference>
<evidence type="ECO:0000313" key="8">
    <source>
        <dbReference type="EMBL" id="SDS83969.1"/>
    </source>
</evidence>
<name>A0A1H1VIR2_9ACTN</name>
<reference evidence="9" key="1">
    <citation type="submission" date="2016-10" db="EMBL/GenBank/DDBJ databases">
        <authorList>
            <person name="Varghese N."/>
            <person name="Submissions S."/>
        </authorList>
    </citation>
    <scope>NUCLEOTIDE SEQUENCE [LARGE SCALE GENOMIC DNA]</scope>
    <source>
        <strain evidence="9">DSM 22127</strain>
    </source>
</reference>
<feature type="transmembrane region" description="Helical" evidence="6">
    <location>
        <begin position="341"/>
        <end position="361"/>
    </location>
</feature>
<comment type="subcellular location">
    <subcellularLocation>
        <location evidence="1">Membrane</location>
        <topology evidence="1">Multi-pass membrane protein</topology>
    </subcellularLocation>
</comment>
<gene>
    <name evidence="8" type="ORF">SAMN04488570_2827</name>
</gene>
<organism evidence="8 9">
    <name type="scientific">Nocardioides scoriae</name>
    <dbReference type="NCBI Taxonomy" id="642780"/>
    <lineage>
        <taxon>Bacteria</taxon>
        <taxon>Bacillati</taxon>
        <taxon>Actinomycetota</taxon>
        <taxon>Actinomycetes</taxon>
        <taxon>Propionibacteriales</taxon>
        <taxon>Nocardioidaceae</taxon>
        <taxon>Nocardioides</taxon>
    </lineage>
</organism>
<dbReference type="OrthoDB" id="3288304at2"/>
<sequence>MAQTSPEAGKSQTADTFTSDPGAARSTARSLRRTVVGVLLIGAVVQVVLIMYYMGAVHSPRPRDLPVGVVANSAQRADVTAQIEAGGDYDARQYDSADELSRAVESKAVYGGVDVSSSSPELFVASAAGPSAATALRTAFTTVVTQERARQVEEIAAADTPVSPSTLAAFSTPAKVTDLVPLPAADRGGSALGLLVQVLAIGATVASTALGRLGPRTARSPMRGVAHVSILLAYAFLSAAAVSLGASIFGVIPSGELWSLLGAFALLSLAMTASVAAAVALLGPVGANLGTLYFLVGVVVSGASVIPEFLPDWARVLGQGLPTGAGASLVRERLYFPDASVAGPATVLVIYALVGVAVVMMTNTLPGRVRRNPQEVPA</sequence>
<evidence type="ECO:0000256" key="2">
    <source>
        <dbReference type="ARBA" id="ARBA00022692"/>
    </source>
</evidence>
<dbReference type="AlphaFoldDB" id="A0A1H1VIR2"/>
<dbReference type="GO" id="GO:0140359">
    <property type="term" value="F:ABC-type transporter activity"/>
    <property type="evidence" value="ECO:0007669"/>
    <property type="project" value="InterPro"/>
</dbReference>
<proteinExistence type="predicted"/>
<keyword evidence="4 6" id="KW-0472">Membrane</keyword>
<dbReference type="EMBL" id="LT629757">
    <property type="protein sequence ID" value="SDS83969.1"/>
    <property type="molecule type" value="Genomic_DNA"/>
</dbReference>
<feature type="transmembrane region" description="Helical" evidence="6">
    <location>
        <begin position="191"/>
        <end position="210"/>
    </location>
</feature>
<feature type="domain" description="ABC-2 type transporter transmembrane" evidence="7">
    <location>
        <begin position="43"/>
        <end position="358"/>
    </location>
</feature>
<dbReference type="InterPro" id="IPR013525">
    <property type="entry name" value="ABC2_TM"/>
</dbReference>
<feature type="transmembrane region" description="Helical" evidence="6">
    <location>
        <begin position="231"/>
        <end position="252"/>
    </location>
</feature>
<feature type="compositionally biased region" description="Polar residues" evidence="5">
    <location>
        <begin position="1"/>
        <end position="19"/>
    </location>
</feature>
<keyword evidence="9" id="KW-1185">Reference proteome</keyword>
<feature type="transmembrane region" description="Helical" evidence="6">
    <location>
        <begin position="289"/>
        <end position="310"/>
    </location>
</feature>
<accession>A0A1H1VIR2</accession>
<feature type="transmembrane region" description="Helical" evidence="6">
    <location>
        <begin position="35"/>
        <end position="55"/>
    </location>
</feature>
<feature type="region of interest" description="Disordered" evidence="5">
    <location>
        <begin position="1"/>
        <end position="26"/>
    </location>
</feature>
<keyword evidence="2 6" id="KW-0812">Transmembrane</keyword>
<evidence type="ECO:0000256" key="6">
    <source>
        <dbReference type="SAM" id="Phobius"/>
    </source>
</evidence>
<dbReference type="PANTHER" id="PTHR43077">
    <property type="entry name" value="TRANSPORT PERMEASE YVFS-RELATED"/>
    <property type="match status" value="1"/>
</dbReference>
<evidence type="ECO:0000256" key="5">
    <source>
        <dbReference type="SAM" id="MobiDB-lite"/>
    </source>
</evidence>
<evidence type="ECO:0000256" key="1">
    <source>
        <dbReference type="ARBA" id="ARBA00004141"/>
    </source>
</evidence>
<dbReference type="Pfam" id="PF12698">
    <property type="entry name" value="ABC2_membrane_3"/>
    <property type="match status" value="1"/>
</dbReference>
<evidence type="ECO:0000259" key="7">
    <source>
        <dbReference type="Pfam" id="PF12698"/>
    </source>
</evidence>
<dbReference type="STRING" id="642780.SAMN04488570_2827"/>
<protein>
    <recommendedName>
        <fullName evidence="7">ABC-2 type transporter transmembrane domain-containing protein</fullName>
    </recommendedName>
</protein>
<evidence type="ECO:0000256" key="4">
    <source>
        <dbReference type="ARBA" id="ARBA00023136"/>
    </source>
</evidence>
<keyword evidence="3 6" id="KW-1133">Transmembrane helix</keyword>